<dbReference type="OrthoDB" id="9811281at2"/>
<dbReference type="PANTHER" id="PTHR35008">
    <property type="entry name" value="BLL4482 PROTEIN-RELATED"/>
    <property type="match status" value="1"/>
</dbReference>
<evidence type="ECO:0000313" key="14">
    <source>
        <dbReference type="Proteomes" id="UP000531216"/>
    </source>
</evidence>
<keyword evidence="3 9" id="KW-0349">Heme</keyword>
<feature type="binding site" description="axial binding residue" evidence="10">
    <location>
        <position position="208"/>
    </location>
    <ligand>
        <name>heme c</name>
        <dbReference type="ChEBI" id="CHEBI:61717"/>
        <label>2</label>
    </ligand>
    <ligandPart>
        <name>Fe</name>
        <dbReference type="ChEBI" id="CHEBI:18248"/>
    </ligandPart>
</feature>
<dbReference type="GO" id="GO:0020037">
    <property type="term" value="F:heme binding"/>
    <property type="evidence" value="ECO:0007669"/>
    <property type="project" value="InterPro"/>
</dbReference>
<dbReference type="PIRSF" id="PIRSF000018">
    <property type="entry name" value="Mb_ADH_cyt_c"/>
    <property type="match status" value="1"/>
</dbReference>
<dbReference type="InterPro" id="IPR014353">
    <property type="entry name" value="Membr-bd_ADH_cyt_c"/>
</dbReference>
<evidence type="ECO:0000256" key="6">
    <source>
        <dbReference type="ARBA" id="ARBA00022737"/>
    </source>
</evidence>
<dbReference type="InterPro" id="IPR036909">
    <property type="entry name" value="Cyt_c-like_dom_sf"/>
</dbReference>
<dbReference type="Pfam" id="PF13442">
    <property type="entry name" value="Cytochrome_CBB3"/>
    <property type="match status" value="1"/>
</dbReference>
<evidence type="ECO:0000256" key="5">
    <source>
        <dbReference type="ARBA" id="ARBA00022729"/>
    </source>
</evidence>
<keyword evidence="8" id="KW-0472">Membrane</keyword>
<evidence type="ECO:0000256" key="3">
    <source>
        <dbReference type="ARBA" id="ARBA00022617"/>
    </source>
</evidence>
<comment type="subcellular location">
    <subcellularLocation>
        <location evidence="1">Cell membrane</location>
    </subcellularLocation>
</comment>
<evidence type="ECO:0000256" key="11">
    <source>
        <dbReference type="SAM" id="MobiDB-lite"/>
    </source>
</evidence>
<proteinExistence type="predicted"/>
<dbReference type="SUPFAM" id="SSF46626">
    <property type="entry name" value="Cytochrome c"/>
    <property type="match status" value="3"/>
</dbReference>
<dbReference type="RefSeq" id="WP_090958776.1">
    <property type="nucleotide sequence ID" value="NZ_FOOA01000001.1"/>
</dbReference>
<feature type="binding site" description="axial binding residue" evidence="10">
    <location>
        <position position="354"/>
    </location>
    <ligand>
        <name>heme c</name>
        <dbReference type="ChEBI" id="CHEBI:61717"/>
        <label>3</label>
    </ligand>
    <ligandPart>
        <name>Fe</name>
        <dbReference type="ChEBI" id="CHEBI:18248"/>
    </ligandPart>
</feature>
<keyword evidence="4 10" id="KW-0479">Metal-binding</keyword>
<comment type="caution">
    <text evidence="13">The sequence shown here is derived from an EMBL/GenBank/DDBJ whole genome shotgun (WGS) entry which is preliminary data.</text>
</comment>
<feature type="binding site" description="covalent" evidence="9">
    <location>
        <position position="207"/>
    </location>
    <ligand>
        <name>heme c</name>
        <dbReference type="ChEBI" id="CHEBI:61717"/>
        <label>2</label>
    </ligand>
</feature>
<keyword evidence="7 10" id="KW-0408">Iron</keyword>
<dbReference type="GO" id="GO:0009055">
    <property type="term" value="F:electron transfer activity"/>
    <property type="evidence" value="ECO:0007669"/>
    <property type="project" value="InterPro"/>
</dbReference>
<accession>A0A7W6BQ48</accession>
<dbReference type="GO" id="GO:0005506">
    <property type="term" value="F:iron ion binding"/>
    <property type="evidence" value="ECO:0007669"/>
    <property type="project" value="InterPro"/>
</dbReference>
<gene>
    <name evidence="13" type="ORF">GGR05_000331</name>
</gene>
<dbReference type="InterPro" id="IPR009056">
    <property type="entry name" value="Cyt_c-like_dom"/>
</dbReference>
<protein>
    <submittedName>
        <fullName evidence="13">Mono/diheme cytochrome c family protein</fullName>
    </submittedName>
</protein>
<evidence type="ECO:0000259" key="12">
    <source>
        <dbReference type="PROSITE" id="PS51007"/>
    </source>
</evidence>
<comment type="cofactor">
    <cofactor evidence="9">
        <name>heme c</name>
        <dbReference type="ChEBI" id="CHEBI:61717"/>
    </cofactor>
    <text evidence="9">Binds 3 heme c groups covalently per subunit.</text>
</comment>
<feature type="domain" description="Cytochrome c" evidence="12">
    <location>
        <begin position="189"/>
        <end position="297"/>
    </location>
</feature>
<dbReference type="InterPro" id="IPR051459">
    <property type="entry name" value="Cytochrome_c-type_DH"/>
</dbReference>
<feature type="binding site" description="covalent" evidence="9">
    <location>
        <position position="353"/>
    </location>
    <ligand>
        <name>heme c</name>
        <dbReference type="ChEBI" id="CHEBI:61717"/>
        <label>3</label>
    </ligand>
</feature>
<evidence type="ECO:0000256" key="2">
    <source>
        <dbReference type="ARBA" id="ARBA00022475"/>
    </source>
</evidence>
<organism evidence="13 14">
    <name type="scientific">Aureimonas phyllosphaerae</name>
    <dbReference type="NCBI Taxonomy" id="1166078"/>
    <lineage>
        <taxon>Bacteria</taxon>
        <taxon>Pseudomonadati</taxon>
        <taxon>Pseudomonadota</taxon>
        <taxon>Alphaproteobacteria</taxon>
        <taxon>Hyphomicrobiales</taxon>
        <taxon>Aurantimonadaceae</taxon>
        <taxon>Aureimonas</taxon>
    </lineage>
</organism>
<keyword evidence="5" id="KW-0732">Signal</keyword>
<evidence type="ECO:0000256" key="8">
    <source>
        <dbReference type="ARBA" id="ARBA00023136"/>
    </source>
</evidence>
<reference evidence="13 14" key="1">
    <citation type="submission" date="2020-08" db="EMBL/GenBank/DDBJ databases">
        <title>Genomic Encyclopedia of Type Strains, Phase IV (KMG-IV): sequencing the most valuable type-strain genomes for metagenomic binning, comparative biology and taxonomic classification.</title>
        <authorList>
            <person name="Goeker M."/>
        </authorList>
    </citation>
    <scope>NUCLEOTIDE SEQUENCE [LARGE SCALE GENOMIC DNA]</scope>
    <source>
        <strain evidence="13 14">DSM 25024</strain>
    </source>
</reference>
<feature type="binding site" description="covalent" evidence="9">
    <location>
        <position position="204"/>
    </location>
    <ligand>
        <name>heme c</name>
        <dbReference type="ChEBI" id="CHEBI:61717"/>
        <label>2</label>
    </ligand>
</feature>
<dbReference type="PROSITE" id="PS51007">
    <property type="entry name" value="CYTC"/>
    <property type="match status" value="3"/>
</dbReference>
<keyword evidence="6" id="KW-0677">Repeat</keyword>
<dbReference type="GO" id="GO:0016614">
    <property type="term" value="F:oxidoreductase activity, acting on CH-OH group of donors"/>
    <property type="evidence" value="ECO:0007669"/>
    <property type="project" value="InterPro"/>
</dbReference>
<feature type="binding site" description="covalent" evidence="9">
    <location>
        <position position="350"/>
    </location>
    <ligand>
        <name>heme c</name>
        <dbReference type="ChEBI" id="CHEBI:61717"/>
        <label>3</label>
    </ligand>
</feature>
<feature type="domain" description="Cytochrome c" evidence="12">
    <location>
        <begin position="337"/>
        <end position="423"/>
    </location>
</feature>
<feature type="domain" description="Cytochrome c" evidence="12">
    <location>
        <begin position="44"/>
        <end position="147"/>
    </location>
</feature>
<evidence type="ECO:0000256" key="7">
    <source>
        <dbReference type="ARBA" id="ARBA00023004"/>
    </source>
</evidence>
<dbReference type="EMBL" id="JACIDO010000001">
    <property type="protein sequence ID" value="MBB3934220.1"/>
    <property type="molecule type" value="Genomic_DNA"/>
</dbReference>
<feature type="binding site" description="covalent" evidence="9">
    <location>
        <position position="58"/>
    </location>
    <ligand>
        <name>heme c</name>
        <dbReference type="ChEBI" id="CHEBI:61717"/>
        <label>1</label>
    </ligand>
</feature>
<dbReference type="Pfam" id="PF00034">
    <property type="entry name" value="Cytochrom_C"/>
    <property type="match status" value="1"/>
</dbReference>
<evidence type="ECO:0000256" key="10">
    <source>
        <dbReference type="PIRSR" id="PIRSR000018-51"/>
    </source>
</evidence>
<feature type="binding site" description="axial binding residue" evidence="10">
    <location>
        <position position="62"/>
    </location>
    <ligand>
        <name>heme c</name>
        <dbReference type="ChEBI" id="CHEBI:61717"/>
        <label>1</label>
    </ligand>
    <ligandPart>
        <name>Fe</name>
        <dbReference type="ChEBI" id="CHEBI:18248"/>
    </ligandPart>
</feature>
<feature type="binding site" description="covalent" evidence="9">
    <location>
        <position position="61"/>
    </location>
    <ligand>
        <name>heme c</name>
        <dbReference type="ChEBI" id="CHEBI:61717"/>
        <label>1</label>
    </ligand>
</feature>
<feature type="region of interest" description="Disordered" evidence="11">
    <location>
        <begin position="427"/>
        <end position="468"/>
    </location>
</feature>
<evidence type="ECO:0000256" key="1">
    <source>
        <dbReference type="ARBA" id="ARBA00004236"/>
    </source>
</evidence>
<dbReference type="Gene3D" id="1.10.760.10">
    <property type="entry name" value="Cytochrome c-like domain"/>
    <property type="match status" value="2"/>
</dbReference>
<evidence type="ECO:0000313" key="13">
    <source>
        <dbReference type="EMBL" id="MBB3934220.1"/>
    </source>
</evidence>
<sequence length="468" mass="49735">MKLRHAGLGLLAIVVFGAAGFTAYAWESEIAPVERAASERFEPALVKQGADLAAVGNCVVCHTAPGGKPFAGGLPLPTPFGTIYATNITPDPETGIGRWSEAAFTRSMRVGVDREGRHLYPAFPYDHFTLVSDADNRALYAYLMTREPVVAEPLPNELPFPLNVRLVLAGWKLLFFREGTFEADPAKDDVWNRGAYLAEGLGHCSACHSPRNLLGAEKRGDDHLAGGESEGWTAYALNAASPAPIPWDVDSLTHYLHQGWEARHGIARGPMAPVNANLGTLPEAESRAIATYIVSLMGEPSPERRQRAETLTAEATIHPPGAVVPSAGSQTVPVAHDSADRGAAIYAAACSTCHDAGRPLPYGGLRLDHSTAISGPTPANPINVVLNGIPAPEGERGPIMPGYAGALDDGQIADLLAYMRRTYSDKPPWDDPADLIAEARARGAENGQRSLDTGSAAPANPSKREPTW</sequence>
<evidence type="ECO:0000256" key="9">
    <source>
        <dbReference type="PIRSR" id="PIRSR000018-50"/>
    </source>
</evidence>
<dbReference type="PANTHER" id="PTHR35008:SF8">
    <property type="entry name" value="ALCOHOL DEHYDROGENASE CYTOCHROME C SUBUNIT"/>
    <property type="match status" value="1"/>
</dbReference>
<dbReference type="Proteomes" id="UP000531216">
    <property type="component" value="Unassembled WGS sequence"/>
</dbReference>
<name>A0A7W6BQ48_9HYPH</name>
<evidence type="ECO:0000256" key="4">
    <source>
        <dbReference type="ARBA" id="ARBA00022723"/>
    </source>
</evidence>
<keyword evidence="14" id="KW-1185">Reference proteome</keyword>
<dbReference type="GO" id="GO:0005886">
    <property type="term" value="C:plasma membrane"/>
    <property type="evidence" value="ECO:0007669"/>
    <property type="project" value="UniProtKB-SubCell"/>
</dbReference>
<dbReference type="AlphaFoldDB" id="A0A7W6BQ48"/>
<keyword evidence="2" id="KW-1003">Cell membrane</keyword>